<feature type="compositionally biased region" description="Basic and acidic residues" evidence="3">
    <location>
        <begin position="545"/>
        <end position="556"/>
    </location>
</feature>
<proteinExistence type="inferred from homology"/>
<name>A0A6N2MJ91_SALVM</name>
<feature type="region of interest" description="Disordered" evidence="3">
    <location>
        <begin position="543"/>
        <end position="562"/>
    </location>
</feature>
<evidence type="ECO:0000259" key="6">
    <source>
        <dbReference type="PROSITE" id="PS51444"/>
    </source>
</evidence>
<keyword evidence="5" id="KW-0732">Signal</keyword>
<feature type="signal peptide" evidence="5">
    <location>
        <begin position="1"/>
        <end position="32"/>
    </location>
</feature>
<evidence type="ECO:0000313" key="7">
    <source>
        <dbReference type="EMBL" id="VFU52557.1"/>
    </source>
</evidence>
<evidence type="ECO:0000256" key="4">
    <source>
        <dbReference type="SAM" id="Phobius"/>
    </source>
</evidence>
<comment type="similarity">
    <text evidence="1">Belongs to the formin-like family. Class-I subfamily.</text>
</comment>
<feature type="compositionally biased region" description="Low complexity" evidence="3">
    <location>
        <begin position="926"/>
        <end position="937"/>
    </location>
</feature>
<feature type="region of interest" description="Disordered" evidence="3">
    <location>
        <begin position="352"/>
        <end position="497"/>
    </location>
</feature>
<feature type="transmembrane region" description="Helical" evidence="4">
    <location>
        <begin position="235"/>
        <end position="256"/>
    </location>
</feature>
<dbReference type="Pfam" id="PF02181">
    <property type="entry name" value="FH2"/>
    <property type="match status" value="1"/>
</dbReference>
<feature type="compositionally biased region" description="Pro residues" evidence="3">
    <location>
        <begin position="381"/>
        <end position="420"/>
    </location>
</feature>
<dbReference type="PANTHER" id="PTHR23213">
    <property type="entry name" value="FORMIN-RELATED"/>
    <property type="match status" value="1"/>
</dbReference>
<dbReference type="PROSITE" id="PS51444">
    <property type="entry name" value="FH2"/>
    <property type="match status" value="1"/>
</dbReference>
<dbReference type="InterPro" id="IPR042201">
    <property type="entry name" value="FH2_Formin_sf"/>
</dbReference>
<dbReference type="InterPro" id="IPR015425">
    <property type="entry name" value="FH2_Formin"/>
</dbReference>
<dbReference type="Gene3D" id="1.20.58.2220">
    <property type="entry name" value="Formin, FH2 domain"/>
    <property type="match status" value="1"/>
</dbReference>
<feature type="compositionally biased region" description="Pro residues" evidence="3">
    <location>
        <begin position="429"/>
        <end position="439"/>
    </location>
</feature>
<evidence type="ECO:0000256" key="1">
    <source>
        <dbReference type="ARBA" id="ARBA00025793"/>
    </source>
</evidence>
<dbReference type="PANTHER" id="PTHR23213:SF269">
    <property type="entry name" value="FORMIN-LIKE PROTEIN 5"/>
    <property type="match status" value="1"/>
</dbReference>
<dbReference type="EMBL" id="CAADRP010001796">
    <property type="protein sequence ID" value="VFU52557.1"/>
    <property type="molecule type" value="Genomic_DNA"/>
</dbReference>
<gene>
    <name evidence="7" type="ORF">SVIM_LOCUS361534</name>
</gene>
<dbReference type="InterPro" id="IPR027643">
    <property type="entry name" value="Formin-like_plant"/>
</dbReference>
<dbReference type="AlphaFoldDB" id="A0A6N2MJ91"/>
<feature type="region of interest" description="Disordered" evidence="3">
    <location>
        <begin position="286"/>
        <end position="306"/>
    </location>
</feature>
<sequence length="1013" mass="110562">MLIRMNQQPMVHMKSSCSSFLVVLLCASVVVSLEYRGRTEEVFLRQLADPATGDVDKDAAELLCIICKVDLIQLKDADENLNFCFPEETFNGASELRFKGWSVSKENSQKLIKILHPQLRETLLDCIKKDNHLFHVSEDEGGADNYHTRRVVARNLLQIISEPPAPAPSAGSPSPSPSPAPDLAPSPASTPNPSPSPQEPFFPHLTPPSPREISPAGQISGPIEPDNGKNNHKTIVFAVVVTAGVTFVVAALFFLLCNKVCRRGPGARRNDERPLLSLSLSDYSVGHSDTASKSDLPGSTHKTFGLGNSIEEEKLGHQSSGNISSHEKMGSSLESLFCKSDALNASLDESMSLGADKSSGDKHMNTPVPLPPGRTGSNPFLKPPPGRAEPLPPEPPASLRPPPSKAGPTPPPPSPAPPSPAKSSSGAGPRPPGPPPPPIASGLKPGPRPPPPPIGGSAPRPPPPMPSGPKVPRPPLGLKHPSSTASSEGAGMEDDADAPKAKLKPFFWDKVLANPDDSMVWHQIKSGSFQFNEEMIETLFGYAPDKNKNERKKESSSQDPTPQFIQILDPKKAQNLSILLRALNVLIEEVCDALREGNELPVELVQNLLRMAPTADEELKLRLYSGELSQLGPAERFLKALVDIPFAFKRLEALLFMCTLQEEITSSKESFQTLEVACKELRNSRLFLKLLEAVLKTGNRMNDGTFRGGAQAFKLDTLLKLSDVKGIDGKTTLLHFVVQEIVRSEGARAARAGRESRSLSSVSIKTDDLLEDISTDTEEHYRSLGLQVVSRLSSELENVKRAAVVDTDNLTRSAAKLGQSLLVTRNFLNKDMKNLEEDSGFHQTLKGFVQNAEVDVMSLLEEEKKIMVLVKSTGDYFHGNAGKDEGLRLFVIVRDFLIILDKVCKEVGEAQKRLAKTQKKEASTVSSPSNQRQQPSPDFRQRLFPAIAERRTEDSGSSSDDEGCCYYGTFRIFTSGYIITLRVFTGFIHIFRGNDGKVHQNHIAFPLELKQMD</sequence>
<feature type="compositionally biased region" description="Pro residues" evidence="3">
    <location>
        <begin position="446"/>
        <end position="475"/>
    </location>
</feature>
<feature type="region of interest" description="Disordered" evidence="3">
    <location>
        <begin position="916"/>
        <end position="939"/>
    </location>
</feature>
<dbReference type="SMART" id="SM00498">
    <property type="entry name" value="FH2"/>
    <property type="match status" value="1"/>
</dbReference>
<organism evidence="7">
    <name type="scientific">Salix viminalis</name>
    <name type="common">Common osier</name>
    <name type="synonym">Basket willow</name>
    <dbReference type="NCBI Taxonomy" id="40686"/>
    <lineage>
        <taxon>Eukaryota</taxon>
        <taxon>Viridiplantae</taxon>
        <taxon>Streptophyta</taxon>
        <taxon>Embryophyta</taxon>
        <taxon>Tracheophyta</taxon>
        <taxon>Spermatophyta</taxon>
        <taxon>Magnoliopsida</taxon>
        <taxon>eudicotyledons</taxon>
        <taxon>Gunneridae</taxon>
        <taxon>Pentapetalae</taxon>
        <taxon>rosids</taxon>
        <taxon>fabids</taxon>
        <taxon>Malpighiales</taxon>
        <taxon>Salicaceae</taxon>
        <taxon>Saliceae</taxon>
        <taxon>Salix</taxon>
    </lineage>
</organism>
<dbReference type="SUPFAM" id="SSF101447">
    <property type="entry name" value="Formin homology 2 domain (FH2 domain)"/>
    <property type="match status" value="1"/>
</dbReference>
<feature type="region of interest" description="Disordered" evidence="3">
    <location>
        <begin position="162"/>
        <end position="227"/>
    </location>
</feature>
<keyword evidence="4" id="KW-1133">Transmembrane helix</keyword>
<feature type="domain" description="FH2" evidence="6">
    <location>
        <begin position="493"/>
        <end position="926"/>
    </location>
</feature>
<dbReference type="GO" id="GO:0045010">
    <property type="term" value="P:actin nucleation"/>
    <property type="evidence" value="ECO:0007669"/>
    <property type="project" value="InterPro"/>
</dbReference>
<keyword evidence="4" id="KW-0812">Transmembrane</keyword>
<feature type="compositionally biased region" description="Pro residues" evidence="3">
    <location>
        <begin position="174"/>
        <end position="210"/>
    </location>
</feature>
<feature type="chain" id="PRO_5026835564" description="Formin-like protein" evidence="5">
    <location>
        <begin position="33"/>
        <end position="1013"/>
    </location>
</feature>
<reference evidence="7" key="1">
    <citation type="submission" date="2019-03" db="EMBL/GenBank/DDBJ databases">
        <authorList>
            <person name="Mank J."/>
            <person name="Almeida P."/>
        </authorList>
    </citation>
    <scope>NUCLEOTIDE SEQUENCE</scope>
    <source>
        <strain evidence="7">78183</strain>
    </source>
</reference>
<evidence type="ECO:0000256" key="5">
    <source>
        <dbReference type="SAM" id="SignalP"/>
    </source>
</evidence>
<evidence type="ECO:0000256" key="3">
    <source>
        <dbReference type="SAM" id="MobiDB-lite"/>
    </source>
</evidence>
<protein>
    <recommendedName>
        <fullName evidence="2">Formin-like protein</fullName>
    </recommendedName>
</protein>
<dbReference type="GO" id="GO:0051015">
    <property type="term" value="F:actin filament binding"/>
    <property type="evidence" value="ECO:0007669"/>
    <property type="project" value="InterPro"/>
</dbReference>
<keyword evidence="4" id="KW-0472">Membrane</keyword>
<accession>A0A6N2MJ91</accession>
<evidence type="ECO:0000256" key="2">
    <source>
        <dbReference type="RuleBase" id="RU361260"/>
    </source>
</evidence>